<evidence type="ECO:0000259" key="3">
    <source>
        <dbReference type="SMART" id="SM00657"/>
    </source>
</evidence>
<keyword evidence="5" id="KW-1185">Reference proteome</keyword>
<dbReference type="EMBL" id="CDMY01000236">
    <property type="protein sequence ID" value="CEL95712.1"/>
    <property type="molecule type" value="Genomic_DNA"/>
</dbReference>
<name>A0A0G4EIK0_VITBC</name>
<dbReference type="GO" id="GO:0000166">
    <property type="term" value="F:nucleotide binding"/>
    <property type="evidence" value="ECO:0007669"/>
    <property type="project" value="InterPro"/>
</dbReference>
<feature type="domain" description="RNA polymerase Rpb4/RPC9 core" evidence="3">
    <location>
        <begin position="8"/>
        <end position="124"/>
    </location>
</feature>
<dbReference type="GO" id="GO:0005634">
    <property type="term" value="C:nucleus"/>
    <property type="evidence" value="ECO:0007669"/>
    <property type="project" value="UniProtKB-SubCell"/>
</dbReference>
<dbReference type="InParanoid" id="A0A0G4EIK0"/>
<comment type="subcellular location">
    <subcellularLocation>
        <location evidence="1">Nucleus</location>
    </subcellularLocation>
</comment>
<evidence type="ECO:0000313" key="4">
    <source>
        <dbReference type="EMBL" id="CEL95712.1"/>
    </source>
</evidence>
<sequence length="130" mass="14438">MAANKKESDEDQATILTLGEVVAVYSLEGNQAKIKAPAAKQALEYAKEFATIRNQHTMNDMRVHKFQHGEWLNGQLKGHEFASLVDLLPTDVEQAKALLPTLKRFSDDELSPVLEDLQTYAQEGGGQVEQ</sequence>
<dbReference type="GO" id="GO:0006352">
    <property type="term" value="P:DNA-templated transcription initiation"/>
    <property type="evidence" value="ECO:0007669"/>
    <property type="project" value="InterPro"/>
</dbReference>
<dbReference type="InterPro" id="IPR006590">
    <property type="entry name" value="RNA_pol_Rpb4/RPC9_core"/>
</dbReference>
<dbReference type="Gene3D" id="1.20.1250.40">
    <property type="match status" value="1"/>
</dbReference>
<gene>
    <name evidence="4" type="ORF">Vbra_3765</name>
</gene>
<dbReference type="AlphaFoldDB" id="A0A0G4EIK0"/>
<dbReference type="SMART" id="SM00657">
    <property type="entry name" value="RPOL4c"/>
    <property type="match status" value="1"/>
</dbReference>
<dbReference type="GO" id="GO:0030880">
    <property type="term" value="C:RNA polymerase complex"/>
    <property type="evidence" value="ECO:0007669"/>
    <property type="project" value="InterPro"/>
</dbReference>
<dbReference type="OrthoDB" id="2186918at2759"/>
<dbReference type="FunCoup" id="A0A0G4EIK0">
    <property type="interactions" value="527"/>
</dbReference>
<dbReference type="InterPro" id="IPR005574">
    <property type="entry name" value="Rpb4/RPC9"/>
</dbReference>
<dbReference type="SUPFAM" id="SSF47819">
    <property type="entry name" value="HRDC-like"/>
    <property type="match status" value="1"/>
</dbReference>
<dbReference type="PhylomeDB" id="A0A0G4EIK0"/>
<evidence type="ECO:0000256" key="1">
    <source>
        <dbReference type="ARBA" id="ARBA00004123"/>
    </source>
</evidence>
<dbReference type="OMA" id="KGHEFAS"/>
<dbReference type="Proteomes" id="UP000041254">
    <property type="component" value="Unassembled WGS sequence"/>
</dbReference>
<evidence type="ECO:0000313" key="5">
    <source>
        <dbReference type="Proteomes" id="UP000041254"/>
    </source>
</evidence>
<dbReference type="InterPro" id="IPR010997">
    <property type="entry name" value="HRDC-like_sf"/>
</dbReference>
<organism evidence="4 5">
    <name type="scientific">Vitrella brassicaformis (strain CCMP3155)</name>
    <dbReference type="NCBI Taxonomy" id="1169540"/>
    <lineage>
        <taxon>Eukaryota</taxon>
        <taxon>Sar</taxon>
        <taxon>Alveolata</taxon>
        <taxon>Colpodellida</taxon>
        <taxon>Vitrellaceae</taxon>
        <taxon>Vitrella</taxon>
    </lineage>
</organism>
<evidence type="ECO:0000256" key="2">
    <source>
        <dbReference type="ARBA" id="ARBA00023242"/>
    </source>
</evidence>
<dbReference type="STRING" id="1169540.A0A0G4EIK0"/>
<dbReference type="InterPro" id="IPR038324">
    <property type="entry name" value="Rpb4/RPC9_sf"/>
</dbReference>
<dbReference type="VEuPathDB" id="CryptoDB:Vbra_3765"/>
<reference evidence="4 5" key="1">
    <citation type="submission" date="2014-11" db="EMBL/GenBank/DDBJ databases">
        <authorList>
            <person name="Zhu J."/>
            <person name="Qi W."/>
            <person name="Song R."/>
        </authorList>
    </citation>
    <scope>NUCLEOTIDE SEQUENCE [LARGE SCALE GENOMIC DNA]</scope>
</reference>
<protein>
    <recommendedName>
        <fullName evidence="3">RNA polymerase Rpb4/RPC9 core domain-containing protein</fullName>
    </recommendedName>
</protein>
<keyword evidence="2" id="KW-0539">Nucleus</keyword>
<dbReference type="Pfam" id="PF03874">
    <property type="entry name" value="RNA_pol_Rpb4"/>
    <property type="match status" value="1"/>
</dbReference>
<proteinExistence type="predicted"/>
<accession>A0A0G4EIK0</accession>